<dbReference type="Pfam" id="PF04024">
    <property type="entry name" value="PspC"/>
    <property type="match status" value="1"/>
</dbReference>
<dbReference type="InterPro" id="IPR007168">
    <property type="entry name" value="Phageshock_PspC_N"/>
</dbReference>
<comment type="subcellular location">
    <subcellularLocation>
        <location evidence="1">Cell membrane</location>
        <topology evidence="1">Single-pass membrane protein</topology>
    </subcellularLocation>
</comment>
<feature type="domain" description="Phage shock protein PspC N-terminal" evidence="7">
    <location>
        <begin position="14"/>
        <end position="72"/>
    </location>
</feature>
<keyword evidence="3 6" id="KW-0812">Transmembrane</keyword>
<evidence type="ECO:0000313" key="9">
    <source>
        <dbReference type="Proteomes" id="UP001238540"/>
    </source>
</evidence>
<evidence type="ECO:0000256" key="5">
    <source>
        <dbReference type="ARBA" id="ARBA00023136"/>
    </source>
</evidence>
<accession>A0ABT8BSS4</accession>
<dbReference type="Proteomes" id="UP001238540">
    <property type="component" value="Unassembled WGS sequence"/>
</dbReference>
<feature type="transmembrane region" description="Helical" evidence="6">
    <location>
        <begin position="43"/>
        <end position="64"/>
    </location>
</feature>
<dbReference type="PANTHER" id="PTHR33885:SF3">
    <property type="entry name" value="PHAGE SHOCK PROTEIN C"/>
    <property type="match status" value="1"/>
</dbReference>
<dbReference type="PANTHER" id="PTHR33885">
    <property type="entry name" value="PHAGE SHOCK PROTEIN C"/>
    <property type="match status" value="1"/>
</dbReference>
<gene>
    <name evidence="8" type="primary">pspC</name>
    <name evidence="8" type="ORF">QWZ16_08380</name>
</gene>
<name>A0ABT8BSS4_9VIBR</name>
<evidence type="ECO:0000313" key="8">
    <source>
        <dbReference type="EMBL" id="MDN3609718.1"/>
    </source>
</evidence>
<evidence type="ECO:0000259" key="7">
    <source>
        <dbReference type="Pfam" id="PF04024"/>
    </source>
</evidence>
<reference evidence="9" key="1">
    <citation type="journal article" date="2019" name="Int. J. Syst. Evol. Microbiol.">
        <title>The Global Catalogue of Microorganisms (GCM) 10K type strain sequencing project: providing services to taxonomists for standard genome sequencing and annotation.</title>
        <authorList>
            <consortium name="The Broad Institute Genomics Platform"/>
            <consortium name="The Broad Institute Genome Sequencing Center for Infectious Disease"/>
            <person name="Wu L."/>
            <person name="Ma J."/>
        </authorList>
    </citation>
    <scope>NUCLEOTIDE SEQUENCE [LARGE SCALE GENOMIC DNA]</scope>
    <source>
        <strain evidence="9">CECT 7398</strain>
    </source>
</reference>
<proteinExistence type="predicted"/>
<dbReference type="RefSeq" id="WP_170882926.1">
    <property type="nucleotide sequence ID" value="NZ_JABEYA020000007.1"/>
</dbReference>
<protein>
    <submittedName>
        <fullName evidence="8">Envelope stress response membrane protein PspC</fullName>
    </submittedName>
</protein>
<comment type="caution">
    <text evidence="8">The sequence shown here is derived from an EMBL/GenBank/DDBJ whole genome shotgun (WGS) entry which is preliminary data.</text>
</comment>
<evidence type="ECO:0000256" key="6">
    <source>
        <dbReference type="SAM" id="Phobius"/>
    </source>
</evidence>
<sequence>MKKRPTGDVAMNRRELYRDPVNGKITGVCAGIANYFGTEVWLIRILVISAALLGGSFLVLLAYIAMTLMLEKQPANYVESIKSEQEHKLKSKPWQQGQTPEALLDTIEKDFDTLEYKVRGLEAYVTSETFKVDKAFKNL</sequence>
<dbReference type="EMBL" id="JAUFQC010000001">
    <property type="protein sequence ID" value="MDN3609718.1"/>
    <property type="molecule type" value="Genomic_DNA"/>
</dbReference>
<dbReference type="InterPro" id="IPR052027">
    <property type="entry name" value="PspC"/>
</dbReference>
<keyword evidence="4 6" id="KW-1133">Transmembrane helix</keyword>
<evidence type="ECO:0000256" key="3">
    <source>
        <dbReference type="ARBA" id="ARBA00022692"/>
    </source>
</evidence>
<evidence type="ECO:0000256" key="1">
    <source>
        <dbReference type="ARBA" id="ARBA00004162"/>
    </source>
</evidence>
<evidence type="ECO:0000256" key="2">
    <source>
        <dbReference type="ARBA" id="ARBA00022475"/>
    </source>
</evidence>
<feature type="transmembrane region" description="Helical" evidence="6">
    <location>
        <begin position="21"/>
        <end position="37"/>
    </location>
</feature>
<evidence type="ECO:0000256" key="4">
    <source>
        <dbReference type="ARBA" id="ARBA00022989"/>
    </source>
</evidence>
<dbReference type="InterPro" id="IPR014320">
    <property type="entry name" value="Phageshock_PspC"/>
</dbReference>
<keyword evidence="9" id="KW-1185">Reference proteome</keyword>
<keyword evidence="2" id="KW-1003">Cell membrane</keyword>
<dbReference type="NCBIfam" id="TIGR02978">
    <property type="entry name" value="phageshock_pspC"/>
    <property type="match status" value="1"/>
</dbReference>
<organism evidence="8 9">
    <name type="scientific">Vibrio ostreicida</name>
    <dbReference type="NCBI Taxonomy" id="526588"/>
    <lineage>
        <taxon>Bacteria</taxon>
        <taxon>Pseudomonadati</taxon>
        <taxon>Pseudomonadota</taxon>
        <taxon>Gammaproteobacteria</taxon>
        <taxon>Vibrionales</taxon>
        <taxon>Vibrionaceae</taxon>
        <taxon>Vibrio</taxon>
    </lineage>
</organism>
<keyword evidence="5 6" id="KW-0472">Membrane</keyword>